<evidence type="ECO:0000259" key="2">
    <source>
        <dbReference type="SMART" id="SM00471"/>
    </source>
</evidence>
<sequence>MEYNFFAMISRMKYIDRWALMRNTREENLCEHSLEVSIIAHALAVIGNTYYEKDLNAERAALIGLYHDASEIITGDMPTPVKYYNDAIKESFKMIEKTACYKLLNKLPDEMKPQYEPLFFRQSGDEYIWKLVKAADKLSALIKCMEETSVGNPEFSSAYESTKASVDKLAADLPEVERFLSDFLPAYGKNLDQLQYDR</sequence>
<dbReference type="SUPFAM" id="SSF109604">
    <property type="entry name" value="HD-domain/PDEase-like"/>
    <property type="match status" value="1"/>
</dbReference>
<accession>A0ABV1EHR8</accession>
<keyword evidence="4" id="KW-1185">Reference proteome</keyword>
<dbReference type="CDD" id="cd00077">
    <property type="entry name" value="HDc"/>
    <property type="match status" value="1"/>
</dbReference>
<dbReference type="GO" id="GO:0002953">
    <property type="term" value="F:5'-deoxynucleotidase activity"/>
    <property type="evidence" value="ECO:0007669"/>
    <property type="project" value="UniProtKB-EC"/>
</dbReference>
<reference evidence="3 4" key="1">
    <citation type="submission" date="2024-04" db="EMBL/GenBank/DDBJ databases">
        <title>Human intestinal bacterial collection.</title>
        <authorList>
            <person name="Pauvert C."/>
            <person name="Hitch T.C.A."/>
            <person name="Clavel T."/>
        </authorList>
    </citation>
    <scope>NUCLEOTIDE SEQUENCE [LARGE SCALE GENOMIC DNA]</scope>
    <source>
        <strain evidence="3 4">CLA-AA-H141</strain>
    </source>
</reference>
<dbReference type="EC" id="3.1.3.89" evidence="3"/>
<feature type="domain" description="HD/PDEase" evidence="2">
    <location>
        <begin position="25"/>
        <end position="150"/>
    </location>
</feature>
<dbReference type="NCBIfam" id="NF003009">
    <property type="entry name" value="PRK03826.1"/>
    <property type="match status" value="1"/>
</dbReference>
<dbReference type="PANTHER" id="PTHR11845">
    <property type="entry name" value="5'-DEOXYNUCLEOTIDASE HDDC2"/>
    <property type="match status" value="1"/>
</dbReference>
<dbReference type="Proteomes" id="UP001482186">
    <property type="component" value="Unassembled WGS sequence"/>
</dbReference>
<dbReference type="RefSeq" id="WP_021944831.1">
    <property type="nucleotide sequence ID" value="NZ_JAOQJS010000003.1"/>
</dbReference>
<dbReference type="InterPro" id="IPR003607">
    <property type="entry name" value="HD/PDEase_dom"/>
</dbReference>
<dbReference type="Pfam" id="PF12917">
    <property type="entry name" value="YfbR-like"/>
    <property type="match status" value="1"/>
</dbReference>
<dbReference type="Gene3D" id="1.10.3210.10">
    <property type="entry name" value="Hypothetical protein af1432"/>
    <property type="match status" value="1"/>
</dbReference>
<evidence type="ECO:0000256" key="1">
    <source>
        <dbReference type="ARBA" id="ARBA00022801"/>
    </source>
</evidence>
<dbReference type="EMBL" id="JBBNFM010000005">
    <property type="protein sequence ID" value="MEQ2454144.1"/>
    <property type="molecule type" value="Genomic_DNA"/>
</dbReference>
<gene>
    <name evidence="3" type="primary">yfbR</name>
    <name evidence="3" type="ORF">AAAT04_08850</name>
</gene>
<comment type="caution">
    <text evidence="3">The sequence shown here is derived from an EMBL/GenBank/DDBJ whole genome shotgun (WGS) entry which is preliminary data.</text>
</comment>
<proteinExistence type="predicted"/>
<dbReference type="SMART" id="SM00471">
    <property type="entry name" value="HDc"/>
    <property type="match status" value="1"/>
</dbReference>
<evidence type="ECO:0000313" key="3">
    <source>
        <dbReference type="EMBL" id="MEQ2454144.1"/>
    </source>
</evidence>
<keyword evidence="1 3" id="KW-0378">Hydrolase</keyword>
<name>A0ABV1EHR8_9FIRM</name>
<dbReference type="InterPro" id="IPR039356">
    <property type="entry name" value="YfbR/HDDC2"/>
</dbReference>
<dbReference type="PANTHER" id="PTHR11845:SF13">
    <property type="entry name" value="5'-DEOXYNUCLEOTIDASE HDDC2"/>
    <property type="match status" value="1"/>
</dbReference>
<evidence type="ECO:0000313" key="4">
    <source>
        <dbReference type="Proteomes" id="UP001482186"/>
    </source>
</evidence>
<organism evidence="3 4">
    <name type="scientific">Coprococcus ammoniilyticus</name>
    <dbReference type="NCBI Taxonomy" id="2981785"/>
    <lineage>
        <taxon>Bacteria</taxon>
        <taxon>Bacillati</taxon>
        <taxon>Bacillota</taxon>
        <taxon>Clostridia</taxon>
        <taxon>Lachnospirales</taxon>
        <taxon>Lachnospiraceae</taxon>
        <taxon>Coprococcus</taxon>
    </lineage>
</organism>
<protein>
    <submittedName>
        <fullName evidence="3">5'-deoxynucleotidase</fullName>
        <ecNumber evidence="3">3.1.3.89</ecNumber>
    </submittedName>
</protein>